<dbReference type="Pfam" id="PF00596">
    <property type="entry name" value="Aldolase_II"/>
    <property type="match status" value="1"/>
</dbReference>
<evidence type="ECO:0000256" key="1">
    <source>
        <dbReference type="ARBA" id="ARBA00022723"/>
    </source>
</evidence>
<dbReference type="Proteomes" id="UP001487296">
    <property type="component" value="Unassembled WGS sequence"/>
</dbReference>
<sequence>MGKSILDGRQALRKEIDKIAEVAGYLWQNGWAERNGGNITVNITEFVDDAIKALPAISEVKPIGETLPHLQGQYFFCKGTGKRMRDLARWPMDNGSVIRILDDCASYVIIADHAVQPTSELPSHLAVHDRQIELGSGYKATVHTHPIELVAMSHNNHFLGKDVLTKILWSMIPETKAFCPLGLGVVPYQLPGSVKLAHDTLSELEDYDVVLWEKHGVFAKGTDVMDAFDQIDVLSKSAKIYLDCKAMGYEPTGMSDEQMAEMSRAFNLPR</sequence>
<dbReference type="InterPro" id="IPR036409">
    <property type="entry name" value="Aldolase_II/adducin_N_sf"/>
</dbReference>
<dbReference type="RefSeq" id="WP_215758982.1">
    <property type="nucleotide sequence ID" value="NZ_JAHKBE010000005.1"/>
</dbReference>
<protein>
    <submittedName>
        <fullName evidence="4">Rhamnulose-1-phosphate aldolase</fullName>
        <ecNumber evidence="4">4.1.2.19</ecNumber>
    </submittedName>
</protein>
<reference evidence="4 5" key="1">
    <citation type="submission" date="2024-04" db="EMBL/GenBank/DDBJ databases">
        <title>Human intestinal bacterial collection.</title>
        <authorList>
            <person name="Pauvert C."/>
            <person name="Hitch T.C.A."/>
            <person name="Clavel T."/>
        </authorList>
    </citation>
    <scope>NUCLEOTIDE SEQUENCE [LARGE SCALE GENOMIC DNA]</scope>
    <source>
        <strain evidence="4 5">CLA-AA-H145</strain>
    </source>
</reference>
<gene>
    <name evidence="4" type="primary">rhaD</name>
    <name evidence="4" type="ORF">AAAT34_03080</name>
</gene>
<evidence type="ECO:0000256" key="2">
    <source>
        <dbReference type="ARBA" id="ARBA00023239"/>
    </source>
</evidence>
<dbReference type="SMART" id="SM01007">
    <property type="entry name" value="Aldolase_II"/>
    <property type="match status" value="1"/>
</dbReference>
<dbReference type="SUPFAM" id="SSF53639">
    <property type="entry name" value="AraD/HMP-PK domain-like"/>
    <property type="match status" value="1"/>
</dbReference>
<dbReference type="EMBL" id="JBBNFP010000006">
    <property type="protein sequence ID" value="MEQ2486036.1"/>
    <property type="molecule type" value="Genomic_DNA"/>
</dbReference>
<evidence type="ECO:0000259" key="3">
    <source>
        <dbReference type="SMART" id="SM01007"/>
    </source>
</evidence>
<dbReference type="PANTHER" id="PTHR22789:SF0">
    <property type="entry name" value="3-OXO-TETRONATE 4-PHOSPHATE DECARBOXYLASE-RELATED"/>
    <property type="match status" value="1"/>
</dbReference>
<dbReference type="GO" id="GO:0008994">
    <property type="term" value="F:rhamnulose-1-phosphate aldolase activity"/>
    <property type="evidence" value="ECO:0007669"/>
    <property type="project" value="UniProtKB-EC"/>
</dbReference>
<evidence type="ECO:0000313" key="5">
    <source>
        <dbReference type="Proteomes" id="UP001487296"/>
    </source>
</evidence>
<evidence type="ECO:0000313" key="4">
    <source>
        <dbReference type="EMBL" id="MEQ2486036.1"/>
    </source>
</evidence>
<dbReference type="InterPro" id="IPR050197">
    <property type="entry name" value="Aldolase_class_II_sugar_metab"/>
</dbReference>
<comment type="caution">
    <text evidence="4">The sequence shown here is derived from an EMBL/GenBank/DDBJ whole genome shotgun (WGS) entry which is preliminary data.</text>
</comment>
<feature type="domain" description="Class II aldolase/adducin N-terminal" evidence="3">
    <location>
        <begin position="17"/>
        <end position="242"/>
    </location>
</feature>
<keyword evidence="2 4" id="KW-0456">Lyase</keyword>
<accession>A0ABV1FNR7</accession>
<dbReference type="InterPro" id="IPR001303">
    <property type="entry name" value="Aldolase_II/adducin_N"/>
</dbReference>
<organism evidence="4 5">
    <name type="scientific">Hallella faecis</name>
    <dbReference type="NCBI Taxonomy" id="2841596"/>
    <lineage>
        <taxon>Bacteria</taxon>
        <taxon>Pseudomonadati</taxon>
        <taxon>Bacteroidota</taxon>
        <taxon>Bacteroidia</taxon>
        <taxon>Bacteroidales</taxon>
        <taxon>Prevotellaceae</taxon>
        <taxon>Hallella</taxon>
    </lineage>
</organism>
<dbReference type="NCBIfam" id="NF002963">
    <property type="entry name" value="PRK03634.1"/>
    <property type="match status" value="1"/>
</dbReference>
<keyword evidence="5" id="KW-1185">Reference proteome</keyword>
<keyword evidence="1" id="KW-0479">Metal-binding</keyword>
<dbReference type="EC" id="4.1.2.19" evidence="4"/>
<name>A0ABV1FNR7_9BACT</name>
<dbReference type="PANTHER" id="PTHR22789">
    <property type="entry name" value="FUCULOSE PHOSPHATE ALDOLASE"/>
    <property type="match status" value="1"/>
</dbReference>
<proteinExistence type="predicted"/>
<dbReference type="Gene3D" id="3.40.225.10">
    <property type="entry name" value="Class II aldolase/adducin N-terminal domain"/>
    <property type="match status" value="1"/>
</dbReference>